<evidence type="ECO:0000313" key="11">
    <source>
        <dbReference type="Proteomes" id="UP000886893"/>
    </source>
</evidence>
<dbReference type="PROSITE" id="PS50110">
    <property type="entry name" value="RESPONSE_REGULATORY"/>
    <property type="match status" value="1"/>
</dbReference>
<feature type="domain" description="Response regulatory" evidence="8">
    <location>
        <begin position="8"/>
        <end position="118"/>
    </location>
</feature>
<dbReference type="Pfam" id="PF00072">
    <property type="entry name" value="Response_reg"/>
    <property type="match status" value="1"/>
</dbReference>
<evidence type="ECO:0000259" key="9">
    <source>
        <dbReference type="PROSITE" id="PS51755"/>
    </source>
</evidence>
<dbReference type="InterPro" id="IPR001867">
    <property type="entry name" value="OmpR/PhoB-type_DNA-bd"/>
</dbReference>
<keyword evidence="5" id="KW-0804">Transcription</keyword>
<evidence type="ECO:0000256" key="6">
    <source>
        <dbReference type="PROSITE-ProRule" id="PRU00169"/>
    </source>
</evidence>
<dbReference type="GO" id="GO:0000156">
    <property type="term" value="F:phosphorelay response regulator activity"/>
    <property type="evidence" value="ECO:0007669"/>
    <property type="project" value="TreeGrafter"/>
</dbReference>
<gene>
    <name evidence="10" type="ORF">IAD04_05370</name>
</gene>
<comment type="caution">
    <text evidence="10">The sequence shown here is derived from an EMBL/GenBank/DDBJ whole genome shotgun (WGS) entry which is preliminary data.</text>
</comment>
<proteinExistence type="predicted"/>
<dbReference type="EMBL" id="DVKI01000169">
    <property type="protein sequence ID" value="HIT17784.1"/>
    <property type="molecule type" value="Genomic_DNA"/>
</dbReference>
<reference evidence="10" key="2">
    <citation type="journal article" date="2021" name="PeerJ">
        <title>Extensive microbial diversity within the chicken gut microbiome revealed by metagenomics and culture.</title>
        <authorList>
            <person name="Gilroy R."/>
            <person name="Ravi A."/>
            <person name="Getino M."/>
            <person name="Pursley I."/>
            <person name="Horton D.L."/>
            <person name="Alikhan N.F."/>
            <person name="Baker D."/>
            <person name="Gharbi K."/>
            <person name="Hall N."/>
            <person name="Watson M."/>
            <person name="Adriaenssens E.M."/>
            <person name="Foster-Nyarko E."/>
            <person name="Jarju S."/>
            <person name="Secka A."/>
            <person name="Antonio M."/>
            <person name="Oren A."/>
            <person name="Chaudhuri R.R."/>
            <person name="La Ragione R."/>
            <person name="Hildebrand F."/>
            <person name="Pallen M.J."/>
        </authorList>
    </citation>
    <scope>NUCLEOTIDE SEQUENCE</scope>
    <source>
        <strain evidence="10">14508</strain>
    </source>
</reference>
<dbReference type="PANTHER" id="PTHR48111">
    <property type="entry name" value="REGULATOR OF RPOS"/>
    <property type="match status" value="1"/>
</dbReference>
<protein>
    <submittedName>
        <fullName evidence="10">Response regulator transcription factor</fullName>
    </submittedName>
</protein>
<dbReference type="CDD" id="cd00383">
    <property type="entry name" value="trans_reg_C"/>
    <property type="match status" value="1"/>
</dbReference>
<dbReference type="AlphaFoldDB" id="A0A9D1KAJ1"/>
<dbReference type="InterPro" id="IPR001789">
    <property type="entry name" value="Sig_transdc_resp-reg_receiver"/>
</dbReference>
<keyword evidence="1 6" id="KW-0597">Phosphoprotein</keyword>
<feature type="domain" description="OmpR/PhoB-type" evidence="9">
    <location>
        <begin position="123"/>
        <end position="221"/>
    </location>
</feature>
<evidence type="ECO:0000313" key="10">
    <source>
        <dbReference type="EMBL" id="HIT17784.1"/>
    </source>
</evidence>
<keyword evidence="2" id="KW-0902">Two-component regulatory system</keyword>
<dbReference type="CDD" id="cd00156">
    <property type="entry name" value="REC"/>
    <property type="match status" value="1"/>
</dbReference>
<evidence type="ECO:0000256" key="2">
    <source>
        <dbReference type="ARBA" id="ARBA00023012"/>
    </source>
</evidence>
<dbReference type="Pfam" id="PF00486">
    <property type="entry name" value="Trans_reg_C"/>
    <property type="match status" value="1"/>
</dbReference>
<dbReference type="SMART" id="SM00448">
    <property type="entry name" value="REC"/>
    <property type="match status" value="1"/>
</dbReference>
<dbReference type="GO" id="GO:0005829">
    <property type="term" value="C:cytosol"/>
    <property type="evidence" value="ECO:0007669"/>
    <property type="project" value="TreeGrafter"/>
</dbReference>
<reference evidence="10" key="1">
    <citation type="submission" date="2020-10" db="EMBL/GenBank/DDBJ databases">
        <authorList>
            <person name="Gilroy R."/>
        </authorList>
    </citation>
    <scope>NUCLEOTIDE SEQUENCE</scope>
    <source>
        <strain evidence="10">14508</strain>
    </source>
</reference>
<dbReference type="InterPro" id="IPR036388">
    <property type="entry name" value="WH-like_DNA-bd_sf"/>
</dbReference>
<keyword evidence="4 7" id="KW-0238">DNA-binding</keyword>
<evidence type="ECO:0000256" key="4">
    <source>
        <dbReference type="ARBA" id="ARBA00023125"/>
    </source>
</evidence>
<feature type="DNA-binding region" description="OmpR/PhoB-type" evidence="7">
    <location>
        <begin position="123"/>
        <end position="221"/>
    </location>
</feature>
<dbReference type="InterPro" id="IPR039420">
    <property type="entry name" value="WalR-like"/>
</dbReference>
<evidence type="ECO:0000256" key="3">
    <source>
        <dbReference type="ARBA" id="ARBA00023015"/>
    </source>
</evidence>
<feature type="modified residue" description="4-aspartylphosphate" evidence="6">
    <location>
        <position position="57"/>
    </location>
</feature>
<organism evidence="10 11">
    <name type="scientific">Candidatus Caccosoma faecigallinarum</name>
    <dbReference type="NCBI Taxonomy" id="2840720"/>
    <lineage>
        <taxon>Bacteria</taxon>
        <taxon>Bacillati</taxon>
        <taxon>Bacillota</taxon>
        <taxon>Bacillota incertae sedis</taxon>
        <taxon>Candidatus Caccosoma</taxon>
    </lineage>
</organism>
<dbReference type="SMART" id="SM00862">
    <property type="entry name" value="Trans_reg_C"/>
    <property type="match status" value="1"/>
</dbReference>
<dbReference type="Gene3D" id="1.10.10.10">
    <property type="entry name" value="Winged helix-like DNA-binding domain superfamily/Winged helix DNA-binding domain"/>
    <property type="match status" value="1"/>
</dbReference>
<sequence>MLDVTKRVLLFVEDDDSLLQQMKEYFINLDNEVYTATSLEEAKKAVQSIAFDAIVLDVVLPDGSGLELLKDTQLPPVIILSDLSDEKNILEGFENGIVDYIVKPCSMLLLKTRLSLRLLPIEKSVIECRGIKLNIRYRSVFYQQKEIHLTSSEFNILHFLMTHPNQFFLANEIYEQVWKSKSLNTTTIKRHLSTLRRKMIEVEPKKTFILTQFGNGYAFISEERI</sequence>
<dbReference type="SUPFAM" id="SSF52172">
    <property type="entry name" value="CheY-like"/>
    <property type="match status" value="1"/>
</dbReference>
<evidence type="ECO:0000256" key="1">
    <source>
        <dbReference type="ARBA" id="ARBA00022553"/>
    </source>
</evidence>
<dbReference type="PANTHER" id="PTHR48111:SF40">
    <property type="entry name" value="PHOSPHATE REGULON TRANSCRIPTIONAL REGULATORY PROTEIN PHOB"/>
    <property type="match status" value="1"/>
</dbReference>
<dbReference type="Proteomes" id="UP000886893">
    <property type="component" value="Unassembled WGS sequence"/>
</dbReference>
<dbReference type="GO" id="GO:0032993">
    <property type="term" value="C:protein-DNA complex"/>
    <property type="evidence" value="ECO:0007669"/>
    <property type="project" value="TreeGrafter"/>
</dbReference>
<dbReference type="InterPro" id="IPR011006">
    <property type="entry name" value="CheY-like_superfamily"/>
</dbReference>
<dbReference type="GO" id="GO:0006355">
    <property type="term" value="P:regulation of DNA-templated transcription"/>
    <property type="evidence" value="ECO:0007669"/>
    <property type="project" value="InterPro"/>
</dbReference>
<accession>A0A9D1KAJ1</accession>
<name>A0A9D1KAJ1_9FIRM</name>
<evidence type="ECO:0000256" key="7">
    <source>
        <dbReference type="PROSITE-ProRule" id="PRU01091"/>
    </source>
</evidence>
<evidence type="ECO:0000256" key="5">
    <source>
        <dbReference type="ARBA" id="ARBA00023163"/>
    </source>
</evidence>
<keyword evidence="3" id="KW-0805">Transcription regulation</keyword>
<evidence type="ECO:0000259" key="8">
    <source>
        <dbReference type="PROSITE" id="PS50110"/>
    </source>
</evidence>
<dbReference type="Gene3D" id="3.40.50.2300">
    <property type="match status" value="1"/>
</dbReference>
<dbReference type="PROSITE" id="PS51755">
    <property type="entry name" value="OMPR_PHOB"/>
    <property type="match status" value="1"/>
</dbReference>
<dbReference type="GO" id="GO:0000976">
    <property type="term" value="F:transcription cis-regulatory region binding"/>
    <property type="evidence" value="ECO:0007669"/>
    <property type="project" value="TreeGrafter"/>
</dbReference>